<keyword evidence="3" id="KW-1185">Reference proteome</keyword>
<evidence type="ECO:0000259" key="1">
    <source>
        <dbReference type="PROSITE" id="PS51144"/>
    </source>
</evidence>
<organism evidence="2 3">
    <name type="scientific">Sphaerotilus uruguayifluvii</name>
    <dbReference type="NCBI Taxonomy" id="2735897"/>
    <lineage>
        <taxon>Bacteria</taxon>
        <taxon>Pseudomonadati</taxon>
        <taxon>Pseudomonadota</taxon>
        <taxon>Betaproteobacteria</taxon>
        <taxon>Burkholderiales</taxon>
        <taxon>Sphaerotilaceae</taxon>
        <taxon>Sphaerotilus</taxon>
    </lineage>
</organism>
<protein>
    <submittedName>
        <fullName evidence="2">Carbonic anhydrase</fullName>
    </submittedName>
</protein>
<dbReference type="RefSeq" id="WP_173805260.1">
    <property type="nucleotide sequence ID" value="NZ_JABSNM010000007.1"/>
</dbReference>
<dbReference type="EMBL" id="JABSNM010000007">
    <property type="protein sequence ID" value="NRT56297.1"/>
    <property type="molecule type" value="Genomic_DNA"/>
</dbReference>
<dbReference type="Gene3D" id="3.10.200.10">
    <property type="entry name" value="Alpha carbonic anhydrase"/>
    <property type="match status" value="1"/>
</dbReference>
<dbReference type="Proteomes" id="UP001516061">
    <property type="component" value="Unassembled WGS sequence"/>
</dbReference>
<evidence type="ECO:0000313" key="2">
    <source>
        <dbReference type="EMBL" id="NRT56297.1"/>
    </source>
</evidence>
<accession>A0ABX2G1X6</accession>
<gene>
    <name evidence="2" type="ORF">HNQ01_002033</name>
</gene>
<proteinExistence type="predicted"/>
<comment type="caution">
    <text evidence="2">The sequence shown here is derived from an EMBL/GenBank/DDBJ whole genome shotgun (WGS) entry which is preliminary data.</text>
</comment>
<dbReference type="SUPFAM" id="SSF51069">
    <property type="entry name" value="Carbonic anhydrase"/>
    <property type="match status" value="1"/>
</dbReference>
<dbReference type="InterPro" id="IPR001148">
    <property type="entry name" value="CA_dom"/>
</dbReference>
<dbReference type="PROSITE" id="PS51144">
    <property type="entry name" value="ALPHA_CA_2"/>
    <property type="match status" value="1"/>
</dbReference>
<dbReference type="Pfam" id="PF00194">
    <property type="entry name" value="Carb_anhydrase"/>
    <property type="match status" value="1"/>
</dbReference>
<feature type="domain" description="Alpha-carbonic anhydrase" evidence="1">
    <location>
        <begin position="1"/>
        <end position="52"/>
    </location>
</feature>
<dbReference type="InterPro" id="IPR036398">
    <property type="entry name" value="CA_dom_sf"/>
</dbReference>
<evidence type="ECO:0000313" key="3">
    <source>
        <dbReference type="Proteomes" id="UP001516061"/>
    </source>
</evidence>
<name>A0ABX2G1X6_9BURK</name>
<sequence length="52" mass="5741">MTDTPCTEGVRWIVLKTPMTLSAPQLARLQRLFPPNARPVQPLNGRVVGESP</sequence>
<reference evidence="2 3" key="1">
    <citation type="submission" date="2020-05" db="EMBL/GenBank/DDBJ databases">
        <title>Genomic Encyclopedia of Type Strains, Phase IV (KMG-V): Genome sequencing to study the core and pangenomes of soil and plant-associated prokaryotes.</title>
        <authorList>
            <person name="Whitman W."/>
        </authorList>
    </citation>
    <scope>NUCLEOTIDE SEQUENCE [LARGE SCALE GENOMIC DNA]</scope>
    <source>
        <strain evidence="2 3">C29</strain>
    </source>
</reference>